<evidence type="ECO:0000313" key="1">
    <source>
        <dbReference type="EMBL" id="QPJ65596.1"/>
    </source>
</evidence>
<dbReference type="AlphaFoldDB" id="A0A7T0G3T5"/>
<dbReference type="EMBL" id="CP048620">
    <property type="protein sequence ID" value="QPJ65596.1"/>
    <property type="molecule type" value="Genomic_DNA"/>
</dbReference>
<accession>A0A7T0G3T5</accession>
<sequence>MGSLRIEEILPGMVASQDVKNRVGRVIMTAGSVITEKQIKTFKSWGVTSVDVQDAESEPVADAEPADALKMESNSDDLKKEMMQLFRFTNPRNPVVRELFKLCVDRKMKLTGKKGAADGS</sequence>
<name>A0A7T0G3T5_9BACT</name>
<dbReference type="Proteomes" id="UP000594464">
    <property type="component" value="Chromosome"/>
</dbReference>
<protein>
    <submittedName>
        <fullName evidence="1">Uncharacterized protein</fullName>
    </submittedName>
</protein>
<gene>
    <name evidence="1" type="ORF">G3M78_09400</name>
</gene>
<dbReference type="KEGG" id="nva:G3M78_09400"/>
<organism evidence="1 2">
    <name type="scientific">Candidatus Nitrohelix vancouverensis</name>
    <dbReference type="NCBI Taxonomy" id="2705534"/>
    <lineage>
        <taxon>Bacteria</taxon>
        <taxon>Pseudomonadati</taxon>
        <taxon>Nitrospinota/Tectimicrobiota group</taxon>
        <taxon>Nitrospinota</taxon>
        <taxon>Nitrospinia</taxon>
        <taxon>Nitrospinales</taxon>
        <taxon>Nitrospinaceae</taxon>
        <taxon>Candidatus Nitrohelix</taxon>
    </lineage>
</organism>
<evidence type="ECO:0000313" key="2">
    <source>
        <dbReference type="Proteomes" id="UP000594464"/>
    </source>
</evidence>
<proteinExistence type="predicted"/>
<reference evidence="2" key="1">
    <citation type="submission" date="2020-02" db="EMBL/GenBank/DDBJ databases">
        <title>Genomic and physiological characterization of two novel Nitrospinaceae genera.</title>
        <authorList>
            <person name="Mueller A.J."/>
            <person name="Jung M.-Y."/>
            <person name="Strachan C.R."/>
            <person name="Herbold C.W."/>
            <person name="Kirkegaard R.H."/>
            <person name="Daims H."/>
        </authorList>
    </citation>
    <scope>NUCLEOTIDE SEQUENCE [LARGE SCALE GENOMIC DNA]</scope>
</reference>